<evidence type="ECO:0000313" key="2">
    <source>
        <dbReference type="Proteomes" id="UP001470230"/>
    </source>
</evidence>
<dbReference type="Proteomes" id="UP001470230">
    <property type="component" value="Unassembled WGS sequence"/>
</dbReference>
<comment type="caution">
    <text evidence="1">The sequence shown here is derived from an EMBL/GenBank/DDBJ whole genome shotgun (WGS) entry which is preliminary data.</text>
</comment>
<proteinExistence type="predicted"/>
<protein>
    <submittedName>
        <fullName evidence="1">Uncharacterized protein</fullName>
    </submittedName>
</protein>
<organism evidence="1 2">
    <name type="scientific">Tritrichomonas musculus</name>
    <dbReference type="NCBI Taxonomy" id="1915356"/>
    <lineage>
        <taxon>Eukaryota</taxon>
        <taxon>Metamonada</taxon>
        <taxon>Parabasalia</taxon>
        <taxon>Tritrichomonadida</taxon>
        <taxon>Tritrichomonadidae</taxon>
        <taxon>Tritrichomonas</taxon>
    </lineage>
</organism>
<evidence type="ECO:0000313" key="1">
    <source>
        <dbReference type="EMBL" id="KAK8865317.1"/>
    </source>
</evidence>
<gene>
    <name evidence="1" type="ORF">M9Y10_010858</name>
</gene>
<name>A0ABR2IM17_9EUKA</name>
<dbReference type="EMBL" id="JAPFFF010000016">
    <property type="protein sequence ID" value="KAK8865317.1"/>
    <property type="molecule type" value="Genomic_DNA"/>
</dbReference>
<reference evidence="1 2" key="1">
    <citation type="submission" date="2024-04" db="EMBL/GenBank/DDBJ databases">
        <title>Tritrichomonas musculus Genome.</title>
        <authorList>
            <person name="Alves-Ferreira E."/>
            <person name="Grigg M."/>
            <person name="Lorenzi H."/>
            <person name="Galac M."/>
        </authorList>
    </citation>
    <scope>NUCLEOTIDE SEQUENCE [LARGE SCALE GENOMIC DNA]</scope>
    <source>
        <strain evidence="1 2">EAF2021</strain>
    </source>
</reference>
<keyword evidence="2" id="KW-1185">Reference proteome</keyword>
<accession>A0ABR2IM17</accession>
<sequence>MQKVGIVDVKNNGATILPAKSFASLVGAYCFDTQIIESFNTSIDDQSVADHYGVPVHTALSIPLRFFKN</sequence>